<evidence type="ECO:0000256" key="6">
    <source>
        <dbReference type="ARBA" id="ARBA00022737"/>
    </source>
</evidence>
<dbReference type="RefSeq" id="WP_109458699.1">
    <property type="nucleotide sequence ID" value="NZ_QFBC01000005.1"/>
</dbReference>
<dbReference type="InterPro" id="IPR003439">
    <property type="entry name" value="ABC_transporter-like_ATP-bd"/>
</dbReference>
<dbReference type="InterPro" id="IPR003593">
    <property type="entry name" value="AAA+_ATPase"/>
</dbReference>
<dbReference type="CDD" id="cd03215">
    <property type="entry name" value="ABC_Carb_Monos_II"/>
    <property type="match status" value="1"/>
</dbReference>
<name>A0A2U2DQS7_9HYPH</name>
<dbReference type="InterPro" id="IPR017871">
    <property type="entry name" value="ABC_transporter-like_CS"/>
</dbReference>
<evidence type="ECO:0000313" key="12">
    <source>
        <dbReference type="EMBL" id="PWE55622.1"/>
    </source>
</evidence>
<keyword evidence="6" id="KW-0677">Repeat</keyword>
<dbReference type="PROSITE" id="PS50893">
    <property type="entry name" value="ABC_TRANSPORTER_2"/>
    <property type="match status" value="2"/>
</dbReference>
<dbReference type="GO" id="GO:0016887">
    <property type="term" value="F:ATP hydrolysis activity"/>
    <property type="evidence" value="ECO:0007669"/>
    <property type="project" value="InterPro"/>
</dbReference>
<evidence type="ECO:0000256" key="7">
    <source>
        <dbReference type="ARBA" id="ARBA00022741"/>
    </source>
</evidence>
<evidence type="ECO:0000256" key="3">
    <source>
        <dbReference type="ARBA" id="ARBA00022448"/>
    </source>
</evidence>
<dbReference type="SMART" id="SM00382">
    <property type="entry name" value="AAA"/>
    <property type="match status" value="2"/>
</dbReference>
<dbReference type="PROSITE" id="PS00211">
    <property type="entry name" value="ABC_TRANSPORTER_1"/>
    <property type="match status" value="1"/>
</dbReference>
<proteinExistence type="inferred from homology"/>
<dbReference type="InterPro" id="IPR050107">
    <property type="entry name" value="ABC_carbohydrate_import_ATPase"/>
</dbReference>
<evidence type="ECO:0000256" key="5">
    <source>
        <dbReference type="ARBA" id="ARBA00022597"/>
    </source>
</evidence>
<reference evidence="12 13" key="1">
    <citation type="submission" date="2018-05" db="EMBL/GenBank/DDBJ databases">
        <title>The draft genome of strain NS-104.</title>
        <authorList>
            <person name="Hang P."/>
            <person name="Jiang J."/>
        </authorList>
    </citation>
    <scope>NUCLEOTIDE SEQUENCE [LARGE SCALE GENOMIC DNA]</scope>
    <source>
        <strain evidence="12 13">NS-104</strain>
    </source>
</reference>
<evidence type="ECO:0000256" key="10">
    <source>
        <dbReference type="ARBA" id="ARBA00023136"/>
    </source>
</evidence>
<feature type="domain" description="ABC transporter" evidence="11">
    <location>
        <begin position="13"/>
        <end position="248"/>
    </location>
</feature>
<dbReference type="CDD" id="cd03216">
    <property type="entry name" value="ABC_Carb_Monos_I"/>
    <property type="match status" value="1"/>
</dbReference>
<keyword evidence="9" id="KW-1278">Translocase</keyword>
<comment type="similarity">
    <text evidence="2">Belongs to the ABC transporter superfamily.</text>
</comment>
<keyword evidence="13" id="KW-1185">Reference proteome</keyword>
<keyword evidence="10" id="KW-0472">Membrane</keyword>
<keyword evidence="5" id="KW-0762">Sugar transport</keyword>
<evidence type="ECO:0000256" key="1">
    <source>
        <dbReference type="ARBA" id="ARBA00004202"/>
    </source>
</evidence>
<keyword evidence="7" id="KW-0547">Nucleotide-binding</keyword>
<comment type="caution">
    <text evidence="12">The sequence shown here is derived from an EMBL/GenBank/DDBJ whole genome shotgun (WGS) entry which is preliminary data.</text>
</comment>
<dbReference type="FunFam" id="3.40.50.300:FF:000127">
    <property type="entry name" value="Ribose import ATP-binding protein RbsA"/>
    <property type="match status" value="1"/>
</dbReference>
<protein>
    <submittedName>
        <fullName evidence="12">D-xylose ABC transporter ATP-binding protein</fullName>
    </submittedName>
</protein>
<dbReference type="InterPro" id="IPR027417">
    <property type="entry name" value="P-loop_NTPase"/>
</dbReference>
<gene>
    <name evidence="12" type="ORF">DEM27_13110</name>
</gene>
<keyword evidence="4" id="KW-1003">Cell membrane</keyword>
<dbReference type="Proteomes" id="UP000245252">
    <property type="component" value="Unassembled WGS sequence"/>
</dbReference>
<dbReference type="GO" id="GO:0005886">
    <property type="term" value="C:plasma membrane"/>
    <property type="evidence" value="ECO:0007669"/>
    <property type="project" value="UniProtKB-SubCell"/>
</dbReference>
<dbReference type="GO" id="GO:0005524">
    <property type="term" value="F:ATP binding"/>
    <property type="evidence" value="ECO:0007669"/>
    <property type="project" value="UniProtKB-KW"/>
</dbReference>
<dbReference type="PANTHER" id="PTHR43790:SF9">
    <property type="entry name" value="GALACTOFURANOSE TRANSPORTER ATP-BINDING PROTEIN YTFR"/>
    <property type="match status" value="1"/>
</dbReference>
<keyword evidence="3" id="KW-0813">Transport</keyword>
<feature type="domain" description="ABC transporter" evidence="11">
    <location>
        <begin position="259"/>
        <end position="504"/>
    </location>
</feature>
<dbReference type="SUPFAM" id="SSF52540">
    <property type="entry name" value="P-loop containing nucleoside triphosphate hydrolases"/>
    <property type="match status" value="2"/>
</dbReference>
<accession>A0A2U2DQS7</accession>
<dbReference type="EMBL" id="QFBC01000005">
    <property type="protein sequence ID" value="PWE55622.1"/>
    <property type="molecule type" value="Genomic_DNA"/>
</dbReference>
<evidence type="ECO:0000256" key="8">
    <source>
        <dbReference type="ARBA" id="ARBA00022840"/>
    </source>
</evidence>
<dbReference type="Gene3D" id="3.40.50.300">
    <property type="entry name" value="P-loop containing nucleotide triphosphate hydrolases"/>
    <property type="match status" value="2"/>
</dbReference>
<evidence type="ECO:0000256" key="9">
    <source>
        <dbReference type="ARBA" id="ARBA00022967"/>
    </source>
</evidence>
<sequence length="518" mass="55453">MASTVSAASGPALEIRNVSKHFGVVKALSGVDFTLERGEIHALCGENGAGKSTLMNIIAGVLQPSEGEIRVDGTVVRIASPATAQKLGIGLVHQEIALCPDVTVAENMFMAATSLRKAPLMNYRELNRRAQDIMHRLAPIPVDAKVSTLSISNQQLVEIAKALTLDCRVLIFDEPTAALTEAEAKVLFGIIRDLRAQGISIIYISHRMAEIFSLCDRVTVFRDGRYVSTDRIKDVDADYVVRRMVGREITQLYPPKLAGAPGDVILSVCDLGDGARFSKISFEVRKGEILGIGGLIGAGRTEIAEGICGLRPVTTGGVLLHGVPQKIGSYADAVKSGIVYLSEDRKGSGVFLDLSIAKNISALDLKRLTTAFGLLNARAEADLARDFTRKLGVRMGGIDYPVSSLSGGNQQKVAIAKQLSVNPKVILMDEPTRGIDVGAKSEIHRLLRELAETGIGIVVISSELPELLGLCDRVAVIREGHIAGELTGEDMSEENVMRLASGVTMETADNERRASAHV</sequence>
<dbReference type="Pfam" id="PF00005">
    <property type="entry name" value="ABC_tran"/>
    <property type="match status" value="2"/>
</dbReference>
<dbReference type="AlphaFoldDB" id="A0A2U2DQS7"/>
<keyword evidence="8 12" id="KW-0067">ATP-binding</keyword>
<organism evidence="12 13">
    <name type="scientific">Metarhizobium album</name>
    <dbReference type="NCBI Taxonomy" id="2182425"/>
    <lineage>
        <taxon>Bacteria</taxon>
        <taxon>Pseudomonadati</taxon>
        <taxon>Pseudomonadota</taxon>
        <taxon>Alphaproteobacteria</taxon>
        <taxon>Hyphomicrobiales</taxon>
        <taxon>Rhizobiaceae</taxon>
        <taxon>Metarhizobium</taxon>
    </lineage>
</organism>
<evidence type="ECO:0000259" key="11">
    <source>
        <dbReference type="PROSITE" id="PS50893"/>
    </source>
</evidence>
<evidence type="ECO:0000313" key="13">
    <source>
        <dbReference type="Proteomes" id="UP000245252"/>
    </source>
</evidence>
<dbReference type="OrthoDB" id="9805029at2"/>
<dbReference type="PANTHER" id="PTHR43790">
    <property type="entry name" value="CARBOHYDRATE TRANSPORT ATP-BINDING PROTEIN MG119-RELATED"/>
    <property type="match status" value="1"/>
</dbReference>
<evidence type="ECO:0000256" key="4">
    <source>
        <dbReference type="ARBA" id="ARBA00022475"/>
    </source>
</evidence>
<evidence type="ECO:0000256" key="2">
    <source>
        <dbReference type="ARBA" id="ARBA00005417"/>
    </source>
</evidence>
<comment type="subcellular location">
    <subcellularLocation>
        <location evidence="1">Cell membrane</location>
        <topology evidence="1">Peripheral membrane protein</topology>
    </subcellularLocation>
</comment>